<dbReference type="Pfam" id="PF00990">
    <property type="entry name" value="GGDEF"/>
    <property type="match status" value="1"/>
</dbReference>
<evidence type="ECO:0000256" key="1">
    <source>
        <dbReference type="SAM" id="Coils"/>
    </source>
</evidence>
<dbReference type="NCBIfam" id="NF045673">
    <property type="entry name" value="c-di-GMPRcptLapD"/>
    <property type="match status" value="1"/>
</dbReference>
<feature type="domain" description="EAL" evidence="3">
    <location>
        <begin position="410"/>
        <end position="648"/>
    </location>
</feature>
<keyword evidence="6" id="KW-0675">Receptor</keyword>
<dbReference type="NCBIfam" id="TIGR00254">
    <property type="entry name" value="GGDEF"/>
    <property type="match status" value="1"/>
</dbReference>
<dbReference type="SMART" id="SM00267">
    <property type="entry name" value="GGDEF"/>
    <property type="match status" value="1"/>
</dbReference>
<sequence length="648" mass="71840">MSLFKQLLIAICLFLVVAFSGSFMVSLESSRTQYVNQLRSHAQDAATALALSLTPNIDDPAMVELLVSSIFDSGYYSSIRVINQVTEEVMVERSGTPEVSNVPDWFVKLIGLEPAGGDALVSRGWQQAARVEVVSHPMFAVAKLWQSALGSLGWLLLCGAVSAVLGALLLRRQLKPLDYMVQQSHAIARREFLSLPELPRTPELRRVVQAMNQMVEKLKALFQEQAERSERLRVESYQDNLTGLANRRYFEMQLNARVSNPEQASSGYLLLLRVKDLAGLNQRLGGQRTDQLLQAVGEQLQRECARYPETHNLVTRIRGGEFAVLAPGLVREEALQLAQNLENALASLHATGATDVASVASIGLAPFVHGDSPQTVLGLGDQALAQAETQGDTSWACLDHDAAASVGDDHHAWHTLLDGALSQQRFELYFQPVVATRDTTLVLHYKVLSRLLDEQGQTIAAGRFLPWLERFGWTSRLDLLMLEQVLKQMDAHQDSLALNLSAATLADPQALNKVFEILRQHSSLGPRLTLEIGEEQLPEQALLEQLTRRLRELGFSLSLQRFGGRFSMIGNLARLGLAYLKIDGSYIRDIDQESDKRLFIEAIQRAAHSIDLPLIAERVETEGELQVIGEMGLYGVQGRLFGEPAPWR</sequence>
<dbReference type="Gene3D" id="3.30.110.200">
    <property type="match status" value="1"/>
</dbReference>
<dbReference type="Gene3D" id="3.20.20.450">
    <property type="entry name" value="EAL domain"/>
    <property type="match status" value="1"/>
</dbReference>
<keyword evidence="2" id="KW-1133">Transmembrane helix</keyword>
<dbReference type="Gene3D" id="6.20.270.20">
    <property type="entry name" value="LapD/MoxY periplasmic domain"/>
    <property type="match status" value="1"/>
</dbReference>
<evidence type="ECO:0000259" key="3">
    <source>
        <dbReference type="PROSITE" id="PS50883"/>
    </source>
</evidence>
<evidence type="ECO:0000259" key="5">
    <source>
        <dbReference type="PROSITE" id="PS50887"/>
    </source>
</evidence>
<reference evidence="6 7" key="1">
    <citation type="submission" date="2018-03" db="EMBL/GenBank/DDBJ databases">
        <title>Diversity of phytobeneficial traits revealed by whole-genome analysis of worldwide-isolated phenazine-producing Pseudomonas spp.</title>
        <authorList>
            <person name="Biessy A."/>
            <person name="Novinscak A."/>
            <person name="Blom J."/>
            <person name="Leger G."/>
            <person name="Thomashow L.S."/>
            <person name="Cazorla F.M."/>
            <person name="Josic D."/>
            <person name="Filion M."/>
        </authorList>
    </citation>
    <scope>NUCLEOTIDE SEQUENCE [LARGE SCALE GENOMIC DNA]</scope>
    <source>
        <strain evidence="6 7">B25</strain>
    </source>
</reference>
<dbReference type="AlphaFoldDB" id="A0A3G7THL1"/>
<feature type="domain" description="GGDEF" evidence="5">
    <location>
        <begin position="265"/>
        <end position="400"/>
    </location>
</feature>
<feature type="domain" description="HAMP" evidence="4">
    <location>
        <begin position="171"/>
        <end position="223"/>
    </location>
</feature>
<evidence type="ECO:0000256" key="2">
    <source>
        <dbReference type="SAM" id="Phobius"/>
    </source>
</evidence>
<keyword evidence="1" id="KW-0175">Coiled coil</keyword>
<dbReference type="CDD" id="cd01948">
    <property type="entry name" value="EAL"/>
    <property type="match status" value="1"/>
</dbReference>
<dbReference type="PROSITE" id="PS50885">
    <property type="entry name" value="HAMP"/>
    <property type="match status" value="1"/>
</dbReference>
<feature type="coiled-coil region" evidence="1">
    <location>
        <begin position="208"/>
        <end position="235"/>
    </location>
</feature>
<dbReference type="Pfam" id="PF16448">
    <property type="entry name" value="LapD_MoxY_N"/>
    <property type="match status" value="1"/>
</dbReference>
<evidence type="ECO:0000313" key="7">
    <source>
        <dbReference type="Proteomes" id="UP000268048"/>
    </source>
</evidence>
<accession>A0A3G7THL1</accession>
<dbReference type="EMBL" id="CP027753">
    <property type="protein sequence ID" value="AZE45862.1"/>
    <property type="molecule type" value="Genomic_DNA"/>
</dbReference>
<dbReference type="InterPro" id="IPR035919">
    <property type="entry name" value="EAL_sf"/>
</dbReference>
<dbReference type="PANTHER" id="PTHR33121:SF23">
    <property type="entry name" value="CYCLIC DI-GMP PHOSPHODIESTERASE PDEB"/>
    <property type="match status" value="1"/>
</dbReference>
<dbReference type="PROSITE" id="PS50887">
    <property type="entry name" value="GGDEF"/>
    <property type="match status" value="1"/>
</dbReference>
<evidence type="ECO:0000313" key="6">
    <source>
        <dbReference type="EMBL" id="AZE45862.1"/>
    </source>
</evidence>
<organism evidence="6 7">
    <name type="scientific">Pseudomonas chlororaphis</name>
    <dbReference type="NCBI Taxonomy" id="587753"/>
    <lineage>
        <taxon>Bacteria</taxon>
        <taxon>Pseudomonadati</taxon>
        <taxon>Pseudomonadota</taxon>
        <taxon>Gammaproteobacteria</taxon>
        <taxon>Pseudomonadales</taxon>
        <taxon>Pseudomonadaceae</taxon>
        <taxon>Pseudomonas</taxon>
    </lineage>
</organism>
<dbReference type="PANTHER" id="PTHR33121">
    <property type="entry name" value="CYCLIC DI-GMP PHOSPHODIESTERASE PDEF"/>
    <property type="match status" value="1"/>
</dbReference>
<dbReference type="InterPro" id="IPR043128">
    <property type="entry name" value="Rev_trsase/Diguanyl_cyclase"/>
</dbReference>
<dbReference type="InterPro" id="IPR003660">
    <property type="entry name" value="HAMP_dom"/>
</dbReference>
<dbReference type="GO" id="GO:0007165">
    <property type="term" value="P:signal transduction"/>
    <property type="evidence" value="ECO:0007669"/>
    <property type="project" value="InterPro"/>
</dbReference>
<dbReference type="InterPro" id="IPR000160">
    <property type="entry name" value="GGDEF_dom"/>
</dbReference>
<dbReference type="PROSITE" id="PS50883">
    <property type="entry name" value="EAL"/>
    <property type="match status" value="1"/>
</dbReference>
<keyword evidence="2" id="KW-0812">Transmembrane</keyword>
<dbReference type="InterPro" id="IPR029787">
    <property type="entry name" value="Nucleotide_cyclase"/>
</dbReference>
<feature type="transmembrane region" description="Helical" evidence="2">
    <location>
        <begin position="152"/>
        <end position="170"/>
    </location>
</feature>
<dbReference type="InterPro" id="IPR050706">
    <property type="entry name" value="Cyclic-di-GMP_PDE-like"/>
</dbReference>
<gene>
    <name evidence="6" type="ORF">C4K04_0157</name>
</gene>
<dbReference type="RefSeq" id="WP_124318611.1">
    <property type="nucleotide sequence ID" value="NZ_CP027753.1"/>
</dbReference>
<dbReference type="InterPro" id="IPR001633">
    <property type="entry name" value="EAL_dom"/>
</dbReference>
<dbReference type="GO" id="GO:0016020">
    <property type="term" value="C:membrane"/>
    <property type="evidence" value="ECO:0007669"/>
    <property type="project" value="InterPro"/>
</dbReference>
<dbReference type="Proteomes" id="UP000268048">
    <property type="component" value="Chromosome"/>
</dbReference>
<dbReference type="SMART" id="SM00052">
    <property type="entry name" value="EAL"/>
    <property type="match status" value="1"/>
</dbReference>
<dbReference type="SUPFAM" id="SSF141868">
    <property type="entry name" value="EAL domain-like"/>
    <property type="match status" value="1"/>
</dbReference>
<keyword evidence="2" id="KW-0472">Membrane</keyword>
<dbReference type="CDD" id="cd06225">
    <property type="entry name" value="HAMP"/>
    <property type="match status" value="1"/>
</dbReference>
<dbReference type="SMART" id="SM00304">
    <property type="entry name" value="HAMP"/>
    <property type="match status" value="1"/>
</dbReference>
<proteinExistence type="predicted"/>
<name>A0A3G7THL1_9PSED</name>
<dbReference type="GO" id="GO:0071111">
    <property type="term" value="F:cyclic-guanylate-specific phosphodiesterase activity"/>
    <property type="evidence" value="ECO:0007669"/>
    <property type="project" value="InterPro"/>
</dbReference>
<dbReference type="Pfam" id="PF00563">
    <property type="entry name" value="EAL"/>
    <property type="match status" value="1"/>
</dbReference>
<protein>
    <submittedName>
        <fullName evidence="6">Membrane bound c-di-GMP receptor LapD</fullName>
    </submittedName>
</protein>
<dbReference type="Pfam" id="PF00672">
    <property type="entry name" value="HAMP"/>
    <property type="match status" value="1"/>
</dbReference>
<dbReference type="Gene3D" id="3.30.70.270">
    <property type="match status" value="1"/>
</dbReference>
<dbReference type="InterPro" id="IPR042461">
    <property type="entry name" value="LapD_MoxY_peri_C"/>
</dbReference>
<dbReference type="CDD" id="cd01949">
    <property type="entry name" value="GGDEF"/>
    <property type="match status" value="1"/>
</dbReference>
<dbReference type="InterPro" id="IPR032244">
    <property type="entry name" value="LapD_MoxY_N"/>
</dbReference>
<evidence type="ECO:0000259" key="4">
    <source>
        <dbReference type="PROSITE" id="PS50885"/>
    </source>
</evidence>
<dbReference type="SUPFAM" id="SSF55073">
    <property type="entry name" value="Nucleotide cyclase"/>
    <property type="match status" value="1"/>
</dbReference>